<sequence length="104" mass="12139">MAKGKGLPSTLRKHLKSKVPKKKHHWSWKRKVQEKEKETKWFEAVLAETRAELNHMEGAEQKAKTRLRKLERKNSEIKKGNRLAAMNIARIQLCIDAVLDLLDD</sequence>
<feature type="region of interest" description="Disordered" evidence="2">
    <location>
        <begin position="1"/>
        <end position="30"/>
    </location>
</feature>
<reference evidence="4" key="2">
    <citation type="submission" date="2025-08" db="UniProtKB">
        <authorList>
            <consortium name="RefSeq"/>
        </authorList>
    </citation>
    <scope>IDENTIFICATION</scope>
</reference>
<evidence type="ECO:0000313" key="3">
    <source>
        <dbReference type="Proteomes" id="UP000694886"/>
    </source>
</evidence>
<dbReference type="RefSeq" id="XP_007022524.2">
    <property type="nucleotide sequence ID" value="XM_007022462.2"/>
</dbReference>
<feature type="compositionally biased region" description="Basic residues" evidence="2">
    <location>
        <begin position="11"/>
        <end position="30"/>
    </location>
</feature>
<dbReference type="Proteomes" id="UP000694886">
    <property type="component" value="Chromosome 7"/>
</dbReference>
<dbReference type="AlphaFoldDB" id="A0AB32UYM4"/>
<protein>
    <submittedName>
        <fullName evidence="4">Uncharacterized protein LOC18594818 isoform X1</fullName>
    </submittedName>
</protein>
<dbReference type="Gramene" id="Tc07v2_t015000.1">
    <property type="protein sequence ID" value="Tc07v2_p015000.1"/>
    <property type="gene ID" value="Tc07v2_g015000"/>
</dbReference>
<dbReference type="GeneID" id="18594818"/>
<evidence type="ECO:0000313" key="4">
    <source>
        <dbReference type="RefSeq" id="XP_007022524.2"/>
    </source>
</evidence>
<proteinExistence type="predicted"/>
<reference evidence="3" key="1">
    <citation type="journal article" date="1997" name="Nucleic Acids Res.">
        <title>tRNAscan-SE: a program for improved detection of transfer RNA genes in genomic sequence.</title>
        <authorList>
            <person name="Lowe T.M."/>
            <person name="Eddy S.R."/>
        </authorList>
    </citation>
    <scope>NUCLEOTIDE SEQUENCE [LARGE SCALE GENOMIC DNA]</scope>
    <source>
        <strain evidence="3">r\B97-61/B2</strain>
    </source>
</reference>
<keyword evidence="1" id="KW-0175">Coiled coil</keyword>
<accession>A0AB32UYM4</accession>
<organism evidence="3 4">
    <name type="scientific">Theobroma cacao</name>
    <name type="common">Cacao</name>
    <name type="synonym">Cocoa</name>
    <dbReference type="NCBI Taxonomy" id="3641"/>
    <lineage>
        <taxon>Eukaryota</taxon>
        <taxon>Viridiplantae</taxon>
        <taxon>Streptophyta</taxon>
        <taxon>Embryophyta</taxon>
        <taxon>Tracheophyta</taxon>
        <taxon>Spermatophyta</taxon>
        <taxon>Magnoliopsida</taxon>
        <taxon>eudicotyledons</taxon>
        <taxon>Gunneridae</taxon>
        <taxon>Pentapetalae</taxon>
        <taxon>rosids</taxon>
        <taxon>malvids</taxon>
        <taxon>Malvales</taxon>
        <taxon>Malvaceae</taxon>
        <taxon>Byttnerioideae</taxon>
        <taxon>Theobroma</taxon>
    </lineage>
</organism>
<name>A0AB32UYM4_THECC</name>
<evidence type="ECO:0000256" key="2">
    <source>
        <dbReference type="SAM" id="MobiDB-lite"/>
    </source>
</evidence>
<gene>
    <name evidence="4" type="primary">LOC18594818</name>
</gene>
<dbReference type="KEGG" id="tcc:18594818"/>
<evidence type="ECO:0000256" key="1">
    <source>
        <dbReference type="SAM" id="Coils"/>
    </source>
</evidence>
<feature type="coiled-coil region" evidence="1">
    <location>
        <begin position="46"/>
        <end position="80"/>
    </location>
</feature>